<dbReference type="AlphaFoldDB" id="A0A3B0VMZ6"/>
<organism evidence="1">
    <name type="scientific">hydrothermal vent metagenome</name>
    <dbReference type="NCBI Taxonomy" id="652676"/>
    <lineage>
        <taxon>unclassified sequences</taxon>
        <taxon>metagenomes</taxon>
        <taxon>ecological metagenomes</taxon>
    </lineage>
</organism>
<accession>A0A3B0VMZ6</accession>
<protein>
    <submittedName>
        <fullName evidence="1">Uncharacterized protein</fullName>
    </submittedName>
</protein>
<proteinExistence type="predicted"/>
<sequence>MIRCPIKLDQVMRQSLNLALAPADVVQTYGKYGLALMQRLREFDYHLPLFAAVDLVCTFFTVSQREFSFAPQLKLVDDASKGFVHHYDNDYQQFLNSVRDNHAFKRIGYAWNTSSDKRTCKRDQILYQIVEPTLVELGTLCPFVKVVPIVASEILADVQWTQLIPNKREPFAADDEFQLLAAMRLNGYLEKNDLANETLVKRLIEAEVLQQHPNASQYVSFVRRIIDVSTLKEKISSLELDEEKRQLIALLFRQSLIPNFDPARVNGGISLLGSASFAVAADTLEGQNRVEPGLPTDDMLEGLLRREHLFDHKLAELYCEYCNAYEPSGLLRQKIAELMNISQAARERSSFFTEYSEQGRGGFPNPVYLAQGAKRFLYRASRGEFVYLDNEPPVREQLDITLRFFLIEDMTALCENLSDKSTGCFPHHLTVHKLLSMLLVHDVVKYLGRISNFDVHMQIYRFRESLGGFETLDIASILKSMKMLFEQVSISKPFLISDRQFLKNLLFEGGATEVGHSDFTDEFYQRYDKWLDASSGSKTETTFNLMFGRCGTFFESSIEEFEPSATDNSTIIERDVMRLVDDLQKPAHASELTRLLNEDTSFVCETSQSRYLIASASRYNPELFDQEISAQKLPEFLDDAREFFLNTLVDESLKRIGGAIS</sequence>
<reference evidence="1" key="1">
    <citation type="submission" date="2018-06" db="EMBL/GenBank/DDBJ databases">
        <authorList>
            <person name="Zhirakovskaya E."/>
        </authorList>
    </citation>
    <scope>NUCLEOTIDE SEQUENCE</scope>
</reference>
<name>A0A3B0VMZ6_9ZZZZ</name>
<gene>
    <name evidence="1" type="ORF">MNBD_CHLOROFLEXI01-506</name>
</gene>
<evidence type="ECO:0000313" key="1">
    <source>
        <dbReference type="EMBL" id="VAW41643.1"/>
    </source>
</evidence>
<dbReference type="EMBL" id="UOEU01000852">
    <property type="protein sequence ID" value="VAW41643.1"/>
    <property type="molecule type" value="Genomic_DNA"/>
</dbReference>